<keyword evidence="8" id="KW-1185">Reference proteome</keyword>
<evidence type="ECO:0000313" key="7">
    <source>
        <dbReference type="EMBL" id="EPB92403.1"/>
    </source>
</evidence>
<dbReference type="EMBL" id="KE123900">
    <property type="protein sequence ID" value="EPB92403.1"/>
    <property type="molecule type" value="Genomic_DNA"/>
</dbReference>
<evidence type="ECO:0000256" key="6">
    <source>
        <dbReference type="SAM" id="Phobius"/>
    </source>
</evidence>
<feature type="transmembrane region" description="Helical" evidence="6">
    <location>
        <begin position="44"/>
        <end position="64"/>
    </location>
</feature>
<dbReference type="InParanoid" id="S2KAE4"/>
<evidence type="ECO:0000313" key="8">
    <source>
        <dbReference type="Proteomes" id="UP000014254"/>
    </source>
</evidence>
<dbReference type="InterPro" id="IPR038213">
    <property type="entry name" value="IFI6/IFI27-like_sf"/>
</dbReference>
<evidence type="ECO:0000256" key="4">
    <source>
        <dbReference type="ARBA" id="ARBA00022989"/>
    </source>
</evidence>
<evidence type="ECO:0000256" key="1">
    <source>
        <dbReference type="ARBA" id="ARBA00004141"/>
    </source>
</evidence>
<evidence type="ECO:0000256" key="2">
    <source>
        <dbReference type="ARBA" id="ARBA00007262"/>
    </source>
</evidence>
<protein>
    <submittedName>
        <fullName evidence="7">Uncharacterized protein</fullName>
    </submittedName>
</protein>
<dbReference type="Pfam" id="PF06140">
    <property type="entry name" value="Ifi-6-16"/>
    <property type="match status" value="1"/>
</dbReference>
<dbReference type="OrthoDB" id="440424at2759"/>
<dbReference type="PANTHER" id="PTHR16932:SF18">
    <property type="entry name" value="INTERFERON, ALPHA-INDUCIBLE PROTEIN 27-LIKE 2"/>
    <property type="match status" value="1"/>
</dbReference>
<keyword evidence="5 6" id="KW-0472">Membrane</keyword>
<dbReference type="Gene3D" id="6.10.110.10">
    <property type="match status" value="1"/>
</dbReference>
<dbReference type="STRING" id="1220926.S2KAE4"/>
<keyword evidence="3 6" id="KW-0812">Transmembrane</keyword>
<feature type="transmembrane region" description="Helical" evidence="6">
    <location>
        <begin position="12"/>
        <end position="32"/>
    </location>
</feature>
<dbReference type="eggNOG" id="ENOG502SCCP">
    <property type="taxonomic scope" value="Eukaryota"/>
</dbReference>
<accession>S2KAE4</accession>
<proteinExistence type="inferred from homology"/>
<dbReference type="Proteomes" id="UP000014254">
    <property type="component" value="Unassembled WGS sequence"/>
</dbReference>
<organism evidence="7 8">
    <name type="scientific">Mucor circinelloides f. circinelloides (strain 1006PhL)</name>
    <name type="common">Mucormycosis agent</name>
    <name type="synonym">Calyptromyces circinelloides</name>
    <dbReference type="NCBI Taxonomy" id="1220926"/>
    <lineage>
        <taxon>Eukaryota</taxon>
        <taxon>Fungi</taxon>
        <taxon>Fungi incertae sedis</taxon>
        <taxon>Mucoromycota</taxon>
        <taxon>Mucoromycotina</taxon>
        <taxon>Mucoromycetes</taxon>
        <taxon>Mucorales</taxon>
        <taxon>Mucorineae</taxon>
        <taxon>Mucoraceae</taxon>
        <taxon>Mucor</taxon>
    </lineage>
</organism>
<comment type="similarity">
    <text evidence="2">Belongs to the IFI6/IFI27 family.</text>
</comment>
<feature type="transmembrane region" description="Helical" evidence="6">
    <location>
        <begin position="70"/>
        <end position="94"/>
    </location>
</feature>
<gene>
    <name evidence="7" type="ORF">HMPREF1544_00701</name>
</gene>
<dbReference type="InterPro" id="IPR009311">
    <property type="entry name" value="IFI6/IFI27-like"/>
</dbReference>
<dbReference type="VEuPathDB" id="FungiDB:HMPREF1544_00701"/>
<dbReference type="GO" id="GO:0016020">
    <property type="term" value="C:membrane"/>
    <property type="evidence" value="ECO:0007669"/>
    <property type="project" value="UniProtKB-SubCell"/>
</dbReference>
<dbReference type="PANTHER" id="PTHR16932">
    <property type="entry name" value="INTERFERON ALPHA-INDUCIBLE PROTEIN 27"/>
    <property type="match status" value="1"/>
</dbReference>
<evidence type="ECO:0000256" key="3">
    <source>
        <dbReference type="ARBA" id="ARBA00022692"/>
    </source>
</evidence>
<keyword evidence="4 6" id="KW-1133">Transmembrane helix</keyword>
<evidence type="ECO:0000256" key="5">
    <source>
        <dbReference type="ARBA" id="ARBA00023136"/>
    </source>
</evidence>
<sequence>MDSTLLEPSNILLAGVCTVAPPLLISGALAVAGFTAGGVASGSLAAAWMSSIGNVPAGSLYAALQSTGAIGLTGIALSPTVIAFESATFLSALYGMERYSIGASNITSFGSNASAFMWDAQKSIVKYAQEYTAHHPDAAEKIRRYFSSTKAQMLPKVIDFASKRSKEAIDALDKNTRIHRDNFMKSTTSLISSLNSQENVDLIHKHTKEAAEKARYYTENAVNAANSYLSTINTQENVDFINKKSKEALDALDENTRIHRENLMKAANSYLTAINYKEPFAFLRKKSTE</sequence>
<name>S2KAE4_MUCC1</name>
<comment type="subcellular location">
    <subcellularLocation>
        <location evidence="1">Membrane</location>
        <topology evidence="1">Multi-pass membrane protein</topology>
    </subcellularLocation>
</comment>
<dbReference type="AlphaFoldDB" id="S2KAE4"/>
<reference evidence="8" key="1">
    <citation type="submission" date="2013-05" db="EMBL/GenBank/DDBJ databases">
        <title>The Genome sequence of Mucor circinelloides f. circinelloides 1006PhL.</title>
        <authorList>
            <consortium name="The Broad Institute Genomics Platform"/>
            <person name="Cuomo C."/>
            <person name="Earl A."/>
            <person name="Findley K."/>
            <person name="Lee S.C."/>
            <person name="Walker B."/>
            <person name="Young S."/>
            <person name="Zeng Q."/>
            <person name="Gargeya S."/>
            <person name="Fitzgerald M."/>
            <person name="Haas B."/>
            <person name="Abouelleil A."/>
            <person name="Allen A.W."/>
            <person name="Alvarado L."/>
            <person name="Arachchi H.M."/>
            <person name="Berlin A.M."/>
            <person name="Chapman S.B."/>
            <person name="Gainer-Dewar J."/>
            <person name="Goldberg J."/>
            <person name="Griggs A."/>
            <person name="Gujja S."/>
            <person name="Hansen M."/>
            <person name="Howarth C."/>
            <person name="Imamovic A."/>
            <person name="Ireland A."/>
            <person name="Larimer J."/>
            <person name="McCowan C."/>
            <person name="Murphy C."/>
            <person name="Pearson M."/>
            <person name="Poon T.W."/>
            <person name="Priest M."/>
            <person name="Roberts A."/>
            <person name="Saif S."/>
            <person name="Shea T."/>
            <person name="Sisk P."/>
            <person name="Sykes S."/>
            <person name="Wortman J."/>
            <person name="Nusbaum C."/>
            <person name="Birren B."/>
        </authorList>
    </citation>
    <scope>NUCLEOTIDE SEQUENCE [LARGE SCALE GENOMIC DNA]</scope>
    <source>
        <strain evidence="8">1006PhL</strain>
    </source>
</reference>